<accession>A0ABT3BDZ9</accession>
<evidence type="ECO:0000313" key="2">
    <source>
        <dbReference type="Proteomes" id="UP001208690"/>
    </source>
</evidence>
<keyword evidence="2" id="KW-1185">Reference proteome</keyword>
<comment type="caution">
    <text evidence="1">The sequence shown here is derived from an EMBL/GenBank/DDBJ whole genome shotgun (WGS) entry which is preliminary data.</text>
</comment>
<dbReference type="RefSeq" id="WP_263844091.1">
    <property type="nucleotide sequence ID" value="NZ_JALIEB010000005.1"/>
</dbReference>
<dbReference type="Proteomes" id="UP001208690">
    <property type="component" value="Unassembled WGS sequence"/>
</dbReference>
<protein>
    <recommendedName>
        <fullName evidence="3">Lipoprotein</fullName>
    </recommendedName>
</protein>
<reference evidence="1 2" key="1">
    <citation type="submission" date="2022-04" db="EMBL/GenBank/DDBJ databases">
        <title>Roseobacter sp. WL0113 is a bacterium isolated from neritic sediment.</title>
        <authorList>
            <person name="Wang L."/>
            <person name="He W."/>
            <person name="Zhang D.-F."/>
        </authorList>
    </citation>
    <scope>NUCLEOTIDE SEQUENCE [LARGE SCALE GENOMIC DNA]</scope>
    <source>
        <strain evidence="1 2">WL0113</strain>
    </source>
</reference>
<sequence length="181" mass="20283">MAQTQASGRGQSPEQEDRALFRTYGGPIEVELVPRLSRTADGDVIISGFFKRSTEISVLFPGRRAREIGPLDAHLRWIDSQARRAAVAARRPSPNPDLIRLPVKIKGAWRQRFWRDADDNETGIYQLVAARWAFTDQTGTLVQFGEAPAYDVSARQRPKSYILTAREIDAVPRSAPATHLE</sequence>
<organism evidence="1 2">
    <name type="scientific">Roseobacter sinensis</name>
    <dbReference type="NCBI Taxonomy" id="2931391"/>
    <lineage>
        <taxon>Bacteria</taxon>
        <taxon>Pseudomonadati</taxon>
        <taxon>Pseudomonadota</taxon>
        <taxon>Alphaproteobacteria</taxon>
        <taxon>Rhodobacterales</taxon>
        <taxon>Roseobacteraceae</taxon>
        <taxon>Roseobacter</taxon>
    </lineage>
</organism>
<gene>
    <name evidence="1" type="ORF">MUB52_10060</name>
</gene>
<evidence type="ECO:0000313" key="1">
    <source>
        <dbReference type="EMBL" id="MCV3271772.1"/>
    </source>
</evidence>
<name>A0ABT3BDZ9_9RHOB</name>
<proteinExistence type="predicted"/>
<evidence type="ECO:0008006" key="3">
    <source>
        <dbReference type="Google" id="ProtNLM"/>
    </source>
</evidence>
<dbReference type="EMBL" id="JALIEB010000005">
    <property type="protein sequence ID" value="MCV3271772.1"/>
    <property type="molecule type" value="Genomic_DNA"/>
</dbReference>